<dbReference type="InterPro" id="IPR036396">
    <property type="entry name" value="Cyt_P450_sf"/>
</dbReference>
<evidence type="ECO:0000256" key="2">
    <source>
        <dbReference type="ARBA" id="ARBA00022617"/>
    </source>
</evidence>
<dbReference type="InterPro" id="IPR001128">
    <property type="entry name" value="Cyt_P450"/>
</dbReference>
<gene>
    <name evidence="9" type="primary">LOC100205019</name>
</gene>
<dbReference type="SUPFAM" id="SSF48264">
    <property type="entry name" value="Cytochrome P450"/>
    <property type="match status" value="1"/>
</dbReference>
<name>A0ABM4BPF9_HYDVU</name>
<proteinExistence type="inferred from homology"/>
<keyword evidence="7" id="KW-0812">Transmembrane</keyword>
<dbReference type="GeneID" id="100205019"/>
<feature type="transmembrane region" description="Helical" evidence="7">
    <location>
        <begin position="6"/>
        <end position="25"/>
    </location>
</feature>
<keyword evidence="3" id="KW-0479">Metal-binding</keyword>
<evidence type="ECO:0000256" key="6">
    <source>
        <dbReference type="ARBA" id="ARBA00023033"/>
    </source>
</evidence>
<evidence type="ECO:0000313" key="8">
    <source>
        <dbReference type="Proteomes" id="UP001652625"/>
    </source>
</evidence>
<protein>
    <submittedName>
        <fullName evidence="9">Uncharacterized protein LOC100205019 isoform X6</fullName>
    </submittedName>
</protein>
<comment type="similarity">
    <text evidence="1">Belongs to the cytochrome P450 family.</text>
</comment>
<reference evidence="9" key="1">
    <citation type="submission" date="2025-08" db="UniProtKB">
        <authorList>
            <consortium name="RefSeq"/>
        </authorList>
    </citation>
    <scope>IDENTIFICATION</scope>
</reference>
<dbReference type="PANTHER" id="PTHR24291">
    <property type="entry name" value="CYTOCHROME P450 FAMILY 4"/>
    <property type="match status" value="1"/>
</dbReference>
<dbReference type="PANTHER" id="PTHR24291:SF50">
    <property type="entry name" value="BIFUNCTIONAL ALBAFLAVENONE MONOOXYGENASE_TERPENE SYNTHASE"/>
    <property type="match status" value="1"/>
</dbReference>
<evidence type="ECO:0000256" key="3">
    <source>
        <dbReference type="ARBA" id="ARBA00022723"/>
    </source>
</evidence>
<evidence type="ECO:0000256" key="5">
    <source>
        <dbReference type="ARBA" id="ARBA00023004"/>
    </source>
</evidence>
<keyword evidence="4" id="KW-0560">Oxidoreductase</keyword>
<keyword evidence="8" id="KW-1185">Reference proteome</keyword>
<keyword evidence="6" id="KW-0503">Monooxygenase</keyword>
<keyword evidence="7" id="KW-0472">Membrane</keyword>
<evidence type="ECO:0000313" key="9">
    <source>
        <dbReference type="RefSeq" id="XP_065650997.1"/>
    </source>
</evidence>
<evidence type="ECO:0000256" key="4">
    <source>
        <dbReference type="ARBA" id="ARBA00023002"/>
    </source>
</evidence>
<keyword evidence="5" id="KW-0408">Iron</keyword>
<dbReference type="InterPro" id="IPR050196">
    <property type="entry name" value="Cytochrome_P450_Monoox"/>
</dbReference>
<dbReference type="RefSeq" id="XP_065650997.1">
    <property type="nucleotide sequence ID" value="XM_065794925.1"/>
</dbReference>
<evidence type="ECO:0000256" key="1">
    <source>
        <dbReference type="ARBA" id="ARBA00010617"/>
    </source>
</evidence>
<organism evidence="8 9">
    <name type="scientific">Hydra vulgaris</name>
    <name type="common">Hydra</name>
    <name type="synonym">Hydra attenuata</name>
    <dbReference type="NCBI Taxonomy" id="6087"/>
    <lineage>
        <taxon>Eukaryota</taxon>
        <taxon>Metazoa</taxon>
        <taxon>Cnidaria</taxon>
        <taxon>Hydrozoa</taxon>
        <taxon>Hydroidolina</taxon>
        <taxon>Anthoathecata</taxon>
        <taxon>Aplanulata</taxon>
        <taxon>Hydridae</taxon>
        <taxon>Hydra</taxon>
    </lineage>
</organism>
<accession>A0ABM4BPF9</accession>
<sequence length="323" mass="37258">MYTIYSAIIIVFLFFLLAIFCKRFYHPLRLLPSPKENLITCHYGYFNAHDHVNTLLNFGKEFKDYGLYTIDTLIGPKQVLLLLPQTIKTVIADGKFFQRSPVFKAVFPLVGNSMIVSNFEDHHWQRKLFNQAFTSHQLKIYFSAFTMHTDLLMKLWSCICDRKNGTNLNVLSDLSNLSFDIIGDVGFGYQFNTITSHSGNDFTKALRSYIKLRFNSSAVHNVLVAYFPFLTRFLPMFGNPKNAEQVIYNTLNMLIDKRKKEIENGIVREEKDFLSIALKDQHQEKSKLTNDLIRDNLMTLLIAGHETTSTAMLWCLYALGTVS</sequence>
<dbReference type="Proteomes" id="UP001652625">
    <property type="component" value="Chromosome 04"/>
</dbReference>
<dbReference type="Pfam" id="PF00067">
    <property type="entry name" value="p450"/>
    <property type="match status" value="1"/>
</dbReference>
<keyword evidence="7" id="KW-1133">Transmembrane helix</keyword>
<dbReference type="Gene3D" id="1.10.630.10">
    <property type="entry name" value="Cytochrome P450"/>
    <property type="match status" value="1"/>
</dbReference>
<keyword evidence="2" id="KW-0349">Heme</keyword>
<evidence type="ECO:0000256" key="7">
    <source>
        <dbReference type="SAM" id="Phobius"/>
    </source>
</evidence>